<gene>
    <name evidence="2" type="ORF">CLAFUR5_05001</name>
</gene>
<reference evidence="2" key="1">
    <citation type="submission" date="2021-12" db="EMBL/GenBank/DDBJ databases">
        <authorList>
            <person name="Zaccaron A."/>
            <person name="Stergiopoulos I."/>
        </authorList>
    </citation>
    <scope>NUCLEOTIDE SEQUENCE</scope>
    <source>
        <strain evidence="2">Race5_Kim</strain>
    </source>
</reference>
<feature type="compositionally biased region" description="Acidic residues" evidence="1">
    <location>
        <begin position="470"/>
        <end position="482"/>
    </location>
</feature>
<proteinExistence type="predicted"/>
<evidence type="ECO:0000256" key="1">
    <source>
        <dbReference type="SAM" id="MobiDB-lite"/>
    </source>
</evidence>
<feature type="compositionally biased region" description="Low complexity" evidence="1">
    <location>
        <begin position="765"/>
        <end position="779"/>
    </location>
</feature>
<keyword evidence="3" id="KW-1185">Reference proteome</keyword>
<feature type="compositionally biased region" description="Basic and acidic residues" evidence="1">
    <location>
        <begin position="12"/>
        <end position="23"/>
    </location>
</feature>
<evidence type="ECO:0000313" key="3">
    <source>
        <dbReference type="Proteomes" id="UP000756132"/>
    </source>
</evidence>
<feature type="region of interest" description="Disordered" evidence="1">
    <location>
        <begin position="142"/>
        <end position="234"/>
    </location>
</feature>
<feature type="region of interest" description="Disordered" evidence="1">
    <location>
        <begin position="971"/>
        <end position="1025"/>
    </location>
</feature>
<reference evidence="2" key="2">
    <citation type="journal article" date="2022" name="Microb. Genom.">
        <title>A chromosome-scale genome assembly of the tomato pathogen Cladosporium fulvum reveals a compartmentalized genome architecture and the presence of a dispensable chromosome.</title>
        <authorList>
            <person name="Zaccaron A.Z."/>
            <person name="Chen L.H."/>
            <person name="Samaras A."/>
            <person name="Stergiopoulos I."/>
        </authorList>
    </citation>
    <scope>NUCLEOTIDE SEQUENCE</scope>
    <source>
        <strain evidence="2">Race5_Kim</strain>
    </source>
</reference>
<feature type="compositionally biased region" description="Basic residues" evidence="1">
    <location>
        <begin position="680"/>
        <end position="689"/>
    </location>
</feature>
<dbReference type="RefSeq" id="XP_047760070.1">
    <property type="nucleotide sequence ID" value="XM_047904149.1"/>
</dbReference>
<feature type="region of interest" description="Disordered" evidence="1">
    <location>
        <begin position="468"/>
        <end position="528"/>
    </location>
</feature>
<organism evidence="2 3">
    <name type="scientific">Passalora fulva</name>
    <name type="common">Tomato leaf mold</name>
    <name type="synonym">Cladosporium fulvum</name>
    <dbReference type="NCBI Taxonomy" id="5499"/>
    <lineage>
        <taxon>Eukaryota</taxon>
        <taxon>Fungi</taxon>
        <taxon>Dikarya</taxon>
        <taxon>Ascomycota</taxon>
        <taxon>Pezizomycotina</taxon>
        <taxon>Dothideomycetes</taxon>
        <taxon>Dothideomycetidae</taxon>
        <taxon>Mycosphaerellales</taxon>
        <taxon>Mycosphaerellaceae</taxon>
        <taxon>Fulvia</taxon>
    </lineage>
</organism>
<dbReference type="EMBL" id="CP090166">
    <property type="protein sequence ID" value="UJO15704.1"/>
    <property type="molecule type" value="Genomic_DNA"/>
</dbReference>
<feature type="compositionally biased region" description="Basic residues" evidence="1">
    <location>
        <begin position="752"/>
        <end position="764"/>
    </location>
</feature>
<feature type="region of interest" description="Disordered" evidence="1">
    <location>
        <begin position="1038"/>
        <end position="1097"/>
    </location>
</feature>
<feature type="compositionally biased region" description="Basic and acidic residues" evidence="1">
    <location>
        <begin position="198"/>
        <end position="211"/>
    </location>
</feature>
<feature type="compositionally biased region" description="Basic and acidic residues" evidence="1">
    <location>
        <begin position="1300"/>
        <end position="1311"/>
    </location>
</feature>
<feature type="compositionally biased region" description="Polar residues" evidence="1">
    <location>
        <begin position="616"/>
        <end position="629"/>
    </location>
</feature>
<feature type="region of interest" description="Disordered" evidence="1">
    <location>
        <begin position="818"/>
        <end position="951"/>
    </location>
</feature>
<name>A0A9Q8P746_PASFU</name>
<feature type="compositionally biased region" description="Polar residues" evidence="1">
    <location>
        <begin position="1215"/>
        <end position="1224"/>
    </location>
</feature>
<feature type="compositionally biased region" description="Polar residues" evidence="1">
    <location>
        <begin position="783"/>
        <end position="793"/>
    </location>
</feature>
<dbReference type="OMA" id="PGWPGWE"/>
<dbReference type="OrthoDB" id="5341904at2759"/>
<dbReference type="KEGG" id="ffu:CLAFUR5_05001"/>
<feature type="region of interest" description="Disordered" evidence="1">
    <location>
        <begin position="1201"/>
        <end position="1224"/>
    </location>
</feature>
<feature type="compositionally biased region" description="Basic and acidic residues" evidence="1">
    <location>
        <begin position="1203"/>
        <end position="1214"/>
    </location>
</feature>
<feature type="region of interest" description="Disordered" evidence="1">
    <location>
        <begin position="1"/>
        <end position="38"/>
    </location>
</feature>
<feature type="compositionally biased region" description="Low complexity" evidence="1">
    <location>
        <begin position="977"/>
        <end position="988"/>
    </location>
</feature>
<feature type="region of interest" description="Disordered" evidence="1">
    <location>
        <begin position="60"/>
        <end position="79"/>
    </location>
</feature>
<evidence type="ECO:0000313" key="2">
    <source>
        <dbReference type="EMBL" id="UJO15704.1"/>
    </source>
</evidence>
<feature type="region of interest" description="Disordered" evidence="1">
    <location>
        <begin position="564"/>
        <end position="804"/>
    </location>
</feature>
<dbReference type="Proteomes" id="UP000756132">
    <property type="component" value="Chromosome 4"/>
</dbReference>
<sequence length="1376" mass="150688">MPSIGFRSNRPARLEKRSNGHPDELDDMNLKSPNRQSIQQLTHQQLVTRQRQLLLRHDSDHSAERGDGSHNLTTTASSPYLHKTLDSKASTASVNSIVNTIESKIERVDVERAVELLQELRKSATAEELVALHRALLPVKEDKPTQAPQLPPIEELAYTSIPKDRTRSSIPPGLATRSGSYTDPLRKPSDPTLSKSSSVDRKDSWFPDLDKRRFRTASPERLSTPPERTSYHGGAYQTGTLRITNGAASPEPSIISKLAMEVGDNERHEDLEVSPPKKNSSHLRKRMTMASLNPRKAQDEVVSSDWRKRMTMAARPGEGNQSAMAPPTLPKLDFARSRDNLDIISPLSSTVGLNAKPSRGKLLPTLASPDFTKDLEAPQVVEPRAQSFDFGAGERSSIRKELQLDSPLQRRSFQHIPKESTEDAPRFQRRWDHRASHLSSEYTTDCEITRSPYEDKRGLLDFATRLSTVCDEDEEEEEDEGVSGDRNPHADTLSKLTGGDQTFPSEPEVGIARSSDEVDPNAESPCARRATVIRKVESSYCSDVSQAALPLPHISTCQRGRTTLTTQSDTICPREPRLPSIEPTECSVATEDVSTQKHNEPQPEIDDLLPVDRPSEAQSEATMSPAPQDSNKRSPLSLFRPRGSRSKSFTVLNVQKGPASAEDISRSSTFQSSDDSRPPLNHKKSKKLQKAMPDSVRHHRKKTMENIKASQAVQPESSDASNEQSSDPDGFIGCQPKNESAEEFNESTSLFSRKRGNSFGRRSKSIASIPTISAPISRRPSAELTNANQSQANELFVPRKRDLPVSAHSDYASVARALTSYPPDGSPEAPRTAAAARRQHKRYYSMHRASSDGATITEGSPRPGLPVSPDTAKSPDIARDASTTDIAAPETPHKQTEAVMVSSPVAVGSNASVEDRFPGWEGKPATNIASQSPSYLQPLHIPRSRNNSVPALPELPADIAAKVAKADEMVAKKLKNSPRSSPIASARSSIDHNDGKKLNSAKKRISPKEQRANEAKQAALDKLTASYDRKFDEQKADLSVKELTPKKPSGHATRWSIDGSIKLPHPEEQPVPASPTHDSKHPGWPGWEKQSSLWRERREAMAEPVTFEQSMSELAQTVPAFDSDSPSIVVSRYITPLTAENVHNAGNAAKTDSSPTNDYAQEYSDLIVNDQENTPPKPDMHRADSAFGGNMTSATFVTVQPSYDERPAKPDVQRSDTAFSTSSGATTVTTISTASWAGSAKSTATSSSVSWQLRHERTKSGHFKAFRPTDAAQAERSRALSVARRSAYLSSTESLGHLRNESLGLPKERADLPSLRNSKKGSSESVLDRYSGGLGHGAFGGSAGTRSSAERRDGKCGMGEQFGLDLSDVPMFLRRV</sequence>
<protein>
    <submittedName>
        <fullName evidence="2">Uncharacterized protein</fullName>
    </submittedName>
</protein>
<feature type="region of interest" description="Disordered" evidence="1">
    <location>
        <begin position="1300"/>
        <end position="1327"/>
    </location>
</feature>
<accession>A0A9Q8P746</accession>
<dbReference type="GeneID" id="71984879"/>
<feature type="compositionally biased region" description="Polar residues" evidence="1">
    <location>
        <begin position="708"/>
        <end position="727"/>
    </location>
</feature>